<evidence type="ECO:0000256" key="3">
    <source>
        <dbReference type="ARBA" id="ARBA00004961"/>
    </source>
</evidence>
<keyword evidence="7" id="KW-0378">Hydrolase</keyword>
<comment type="similarity">
    <text evidence="4 7">Belongs to the glucosamine/galactosamine-6-phosphate isomerase family. 6-phosphogluconolactonase subfamily.</text>
</comment>
<reference evidence="9 10" key="1">
    <citation type="submission" date="2017-12" db="EMBL/GenBank/DDBJ databases">
        <title>Characterization of six clinical isolates of Enterochimera gen. nov., a novel genus of the Yersiniaciae family and the three species Enterochimera arupensis sp. nov., Enterochimera coloradensis sp. nov, and Enterochimera californica sp. nov.</title>
        <authorList>
            <person name="Rossi A."/>
            <person name="Fisher M."/>
        </authorList>
    </citation>
    <scope>NUCLEOTIDE SEQUENCE [LARGE SCALE GENOMIC DNA]</scope>
    <source>
        <strain evidence="10">2015-Iso6</strain>
    </source>
</reference>
<dbReference type="OrthoDB" id="9810967at2"/>
<comment type="caution">
    <text evidence="9">The sequence shown here is derived from an EMBL/GenBank/DDBJ whole genome shotgun (WGS) entry which is preliminary data.</text>
</comment>
<evidence type="ECO:0000313" key="10">
    <source>
        <dbReference type="Proteomes" id="UP000234240"/>
    </source>
</evidence>
<dbReference type="Proteomes" id="UP000234240">
    <property type="component" value="Unassembled WGS sequence"/>
</dbReference>
<comment type="pathway">
    <text evidence="3 7">Carbohydrate degradation; pentose phosphate pathway; D-ribulose 5-phosphate from D-glucose 6-phosphate (oxidative stage): step 2/3.</text>
</comment>
<sequence>MAHFAEFPSALTLNQSFARKVAGSLRQGIEARGHATLVVSGGRTPLGLFEQLAQQPLAWEKVVITLADERWVDPGDELSNERLVRRALLTGPAAAATFVGLKNSSATPEEGAAVTEAALALVPWPADVLVLGMGADGHTASLFPGAANLAAALDMGSGRRCFAMSPVTAPLARLTLSLPVLLSSRHIYLYLVGEAKRELYERAEQGEDVNEMPVRAILHQQQTPVDVYWTA</sequence>
<dbReference type="RefSeq" id="WP_101816624.1">
    <property type="nucleotide sequence ID" value="NZ_PJZF01000011.1"/>
</dbReference>
<evidence type="ECO:0000259" key="8">
    <source>
        <dbReference type="Pfam" id="PF01182"/>
    </source>
</evidence>
<dbReference type="NCBIfam" id="TIGR01198">
    <property type="entry name" value="pgl"/>
    <property type="match status" value="1"/>
</dbReference>
<dbReference type="PANTHER" id="PTHR11054:SF0">
    <property type="entry name" value="6-PHOSPHOGLUCONOLACTONASE"/>
    <property type="match status" value="1"/>
</dbReference>
<comment type="function">
    <text evidence="2 7">Hydrolysis of 6-phosphogluconolactone to 6-phosphogluconate.</text>
</comment>
<dbReference type="PANTHER" id="PTHR11054">
    <property type="entry name" value="6-PHOSPHOGLUCONOLACTONASE"/>
    <property type="match status" value="1"/>
</dbReference>
<keyword evidence="10" id="KW-1185">Reference proteome</keyword>
<dbReference type="UniPathway" id="UPA00115">
    <property type="reaction ID" value="UER00409"/>
</dbReference>
<feature type="domain" description="Glucosamine/galactosamine-6-phosphate isomerase" evidence="8">
    <location>
        <begin position="12"/>
        <end position="221"/>
    </location>
</feature>
<dbReference type="GO" id="GO:0006098">
    <property type="term" value="P:pentose-phosphate shunt"/>
    <property type="evidence" value="ECO:0007669"/>
    <property type="project" value="UniProtKB-UniPathway"/>
</dbReference>
<evidence type="ECO:0000256" key="4">
    <source>
        <dbReference type="ARBA" id="ARBA00010662"/>
    </source>
</evidence>
<name>A0A2N5E3J1_9GAMM</name>
<dbReference type="Gene3D" id="3.40.50.1360">
    <property type="match status" value="1"/>
</dbReference>
<organism evidence="9 10">
    <name type="scientific">Chimaeribacter californicus</name>
    <dbReference type="NCBI Taxonomy" id="2060067"/>
    <lineage>
        <taxon>Bacteria</taxon>
        <taxon>Pseudomonadati</taxon>
        <taxon>Pseudomonadota</taxon>
        <taxon>Gammaproteobacteria</taxon>
        <taxon>Enterobacterales</taxon>
        <taxon>Yersiniaceae</taxon>
        <taxon>Chimaeribacter</taxon>
    </lineage>
</organism>
<evidence type="ECO:0000313" key="9">
    <source>
        <dbReference type="EMBL" id="PLR35404.1"/>
    </source>
</evidence>
<dbReference type="InterPro" id="IPR037171">
    <property type="entry name" value="NagB/RpiA_transferase-like"/>
</dbReference>
<evidence type="ECO:0000256" key="7">
    <source>
        <dbReference type="RuleBase" id="RU365095"/>
    </source>
</evidence>
<dbReference type="GO" id="GO:0017057">
    <property type="term" value="F:6-phosphogluconolactonase activity"/>
    <property type="evidence" value="ECO:0007669"/>
    <property type="project" value="UniProtKB-UniRule"/>
</dbReference>
<gene>
    <name evidence="7 9" type="primary">pgl</name>
    <name evidence="9" type="ORF">CYR55_13385</name>
</gene>
<dbReference type="CDD" id="cd01400">
    <property type="entry name" value="6PGL"/>
    <property type="match status" value="1"/>
</dbReference>
<evidence type="ECO:0000256" key="5">
    <source>
        <dbReference type="ARBA" id="ARBA00013198"/>
    </source>
</evidence>
<comment type="catalytic activity">
    <reaction evidence="1 7">
        <text>6-phospho-D-glucono-1,5-lactone + H2O = 6-phospho-D-gluconate + H(+)</text>
        <dbReference type="Rhea" id="RHEA:12556"/>
        <dbReference type="ChEBI" id="CHEBI:15377"/>
        <dbReference type="ChEBI" id="CHEBI:15378"/>
        <dbReference type="ChEBI" id="CHEBI:57955"/>
        <dbReference type="ChEBI" id="CHEBI:58759"/>
        <dbReference type="EC" id="3.1.1.31"/>
    </reaction>
</comment>
<dbReference type="EC" id="3.1.1.31" evidence="5 7"/>
<dbReference type="InterPro" id="IPR006148">
    <property type="entry name" value="Glc/Gal-6P_isomerase"/>
</dbReference>
<dbReference type="Pfam" id="PF01182">
    <property type="entry name" value="Glucosamine_iso"/>
    <property type="match status" value="1"/>
</dbReference>
<evidence type="ECO:0000256" key="2">
    <source>
        <dbReference type="ARBA" id="ARBA00002681"/>
    </source>
</evidence>
<accession>A0A2N5E3J1</accession>
<dbReference type="EMBL" id="PJZF01000011">
    <property type="protein sequence ID" value="PLR35404.1"/>
    <property type="molecule type" value="Genomic_DNA"/>
</dbReference>
<dbReference type="InterPro" id="IPR039104">
    <property type="entry name" value="6PGL"/>
</dbReference>
<dbReference type="GO" id="GO:0005975">
    <property type="term" value="P:carbohydrate metabolic process"/>
    <property type="evidence" value="ECO:0007669"/>
    <property type="project" value="UniProtKB-UniRule"/>
</dbReference>
<proteinExistence type="inferred from homology"/>
<protein>
    <recommendedName>
        <fullName evidence="6 7">6-phosphogluconolactonase</fullName>
        <shortName evidence="7">6PGL</shortName>
        <ecNumber evidence="5 7">3.1.1.31</ecNumber>
    </recommendedName>
</protein>
<dbReference type="InterPro" id="IPR005900">
    <property type="entry name" value="6-phosphogluconolactonase_DevB"/>
</dbReference>
<dbReference type="SUPFAM" id="SSF100950">
    <property type="entry name" value="NagB/RpiA/CoA transferase-like"/>
    <property type="match status" value="1"/>
</dbReference>
<evidence type="ECO:0000256" key="1">
    <source>
        <dbReference type="ARBA" id="ARBA00000832"/>
    </source>
</evidence>
<dbReference type="AlphaFoldDB" id="A0A2N5E3J1"/>
<evidence type="ECO:0000256" key="6">
    <source>
        <dbReference type="ARBA" id="ARBA00020337"/>
    </source>
</evidence>